<feature type="coiled-coil region" evidence="1">
    <location>
        <begin position="93"/>
        <end position="150"/>
    </location>
</feature>
<keyword evidence="3" id="KW-1185">Reference proteome</keyword>
<comment type="caution">
    <text evidence="2">The sequence shown here is derived from an EMBL/GenBank/DDBJ whole genome shotgun (WGS) entry which is preliminary data.</text>
</comment>
<dbReference type="OrthoDB" id="316463at2759"/>
<feature type="coiled-coil region" evidence="1">
    <location>
        <begin position="175"/>
        <end position="483"/>
    </location>
</feature>
<accession>A0A8S1XBP8</accession>
<sequence>MQIQIHHSFSQFEQVSALNLIYETQLILLINFVCNNQFCSTFMYLNQSPYRNVPHQNIPTTTIYVDPNKYSQPIIQQPLRYQQSPSTDYGYRDSQLQHQYQDLAKKYQDLQTENNQLLRQLSDRPQIGQTELLNQKLQHYAIENEKLRQQLAYTYELQEKLTLVTNQLEKVNEALMLSNQENQHLYQQIAEYQNQQTYVHQLNSTIQTQEVQLQQKQEQYRNLQQEIDYYQQILQSKTQEIQQAQLEINRVIGQNQVLQQELEQQKRNCLKLKQEIVALQVEQNSFMQLRHENMQLHEKNQELLRNFEQQKALNQKLIMELNKSQQIDSYIDQLIDQLNEQRSKIEYASARIQDQANKINELQFVANEKAQLDVQYNHLKQNYNIIENDYNKLNELLKQKQIELEVNKNTNMQYNQRLQQNQMNNVLINELKLEIEQWKSKQSRMEQVFNDSKKEDQFKLKCLQEQNAQLTSITTELQDKLQQKETDFQLQNIMFQDTLKKLREKEQIISYQSNKPNVDLEEVQALKNRIKLLELNDEKNNSLQKEIQRLNAQTASLRQELATYKNRHHDYQFMDEQYQKSNKQIQELKSHIVTLQK</sequence>
<name>A0A8S1XBP8_PAROT</name>
<dbReference type="AlphaFoldDB" id="A0A8S1XBP8"/>
<reference evidence="2" key="1">
    <citation type="submission" date="2021-01" db="EMBL/GenBank/DDBJ databases">
        <authorList>
            <consortium name="Genoscope - CEA"/>
            <person name="William W."/>
        </authorList>
    </citation>
    <scope>NUCLEOTIDE SEQUENCE</scope>
</reference>
<keyword evidence="1" id="KW-0175">Coiled coil</keyword>
<proteinExistence type="predicted"/>
<dbReference type="EMBL" id="CAJJDP010000116">
    <property type="protein sequence ID" value="CAD8198273.1"/>
    <property type="molecule type" value="Genomic_DNA"/>
</dbReference>
<evidence type="ECO:0000313" key="2">
    <source>
        <dbReference type="EMBL" id="CAD8198273.1"/>
    </source>
</evidence>
<protein>
    <submittedName>
        <fullName evidence="2">Uncharacterized protein</fullName>
    </submittedName>
</protein>
<organism evidence="2 3">
    <name type="scientific">Paramecium octaurelia</name>
    <dbReference type="NCBI Taxonomy" id="43137"/>
    <lineage>
        <taxon>Eukaryota</taxon>
        <taxon>Sar</taxon>
        <taxon>Alveolata</taxon>
        <taxon>Ciliophora</taxon>
        <taxon>Intramacronucleata</taxon>
        <taxon>Oligohymenophorea</taxon>
        <taxon>Peniculida</taxon>
        <taxon>Parameciidae</taxon>
        <taxon>Paramecium</taxon>
    </lineage>
</organism>
<feature type="coiled-coil region" evidence="1">
    <location>
        <begin position="533"/>
        <end position="591"/>
    </location>
</feature>
<dbReference type="OMA" id="GMECVER"/>
<evidence type="ECO:0000256" key="1">
    <source>
        <dbReference type="SAM" id="Coils"/>
    </source>
</evidence>
<gene>
    <name evidence="2" type="ORF">POCTA_138.1.T1160130</name>
</gene>
<dbReference type="Proteomes" id="UP000683925">
    <property type="component" value="Unassembled WGS sequence"/>
</dbReference>
<evidence type="ECO:0000313" key="3">
    <source>
        <dbReference type="Proteomes" id="UP000683925"/>
    </source>
</evidence>